<dbReference type="PRINTS" id="PR01950">
    <property type="entry name" value="LANCSUPER"/>
</dbReference>
<dbReference type="KEGG" id="eaj:Q3M24_14260"/>
<reference evidence="2" key="1">
    <citation type="journal article" date="2024" name="Syst. Appl. Microbiol.">
        <title>First single-strain enrichments of Electrothrix cable bacteria, description of E. aestuarii sp. nov. and E. rattekaaiensis sp. nov., and proposal of a cable bacteria taxonomy following the rules of the SeqCode.</title>
        <authorList>
            <person name="Plum-Jensen L.E."/>
            <person name="Schramm A."/>
            <person name="Marshall I.P.G."/>
        </authorList>
    </citation>
    <scope>NUCLEOTIDE SEQUENCE</scope>
    <source>
        <strain evidence="2">Rat1</strain>
    </source>
</reference>
<dbReference type="GO" id="GO:0005886">
    <property type="term" value="C:plasma membrane"/>
    <property type="evidence" value="ECO:0007669"/>
    <property type="project" value="TreeGrafter"/>
</dbReference>
<dbReference type="InterPro" id="IPR007822">
    <property type="entry name" value="LANC-like"/>
</dbReference>
<keyword evidence="1" id="KW-0479">Metal-binding</keyword>
<proteinExistence type="predicted"/>
<keyword evidence="1" id="KW-0862">Zinc</keyword>
<feature type="binding site" evidence="1">
    <location>
        <position position="294"/>
    </location>
    <ligand>
        <name>Zn(2+)</name>
        <dbReference type="ChEBI" id="CHEBI:29105"/>
    </ligand>
</feature>
<dbReference type="EMBL" id="CP159373">
    <property type="protein sequence ID" value="XCN71475.1"/>
    <property type="molecule type" value="Genomic_DNA"/>
</dbReference>
<feature type="binding site" evidence="1">
    <location>
        <position position="295"/>
    </location>
    <ligand>
        <name>Zn(2+)</name>
        <dbReference type="ChEBI" id="CHEBI:29105"/>
    </ligand>
</feature>
<dbReference type="GO" id="GO:0046872">
    <property type="term" value="F:metal ion binding"/>
    <property type="evidence" value="ECO:0007669"/>
    <property type="project" value="UniProtKB-KW"/>
</dbReference>
<protein>
    <submittedName>
        <fullName evidence="2">Lanthionine synthetase LanC family protein</fullName>
    </submittedName>
</protein>
<dbReference type="PANTHER" id="PTHR12736">
    <property type="entry name" value="LANC-LIKE PROTEIN"/>
    <property type="match status" value="1"/>
</dbReference>
<dbReference type="SUPFAM" id="SSF158745">
    <property type="entry name" value="LanC-like"/>
    <property type="match status" value="1"/>
</dbReference>
<accession>A0AAU8LPQ5</accession>
<gene>
    <name evidence="2" type="ORF">Q3M24_14260</name>
</gene>
<dbReference type="AlphaFoldDB" id="A0AAU8LPQ5"/>
<dbReference type="GO" id="GO:0031179">
    <property type="term" value="P:peptide modification"/>
    <property type="evidence" value="ECO:0007669"/>
    <property type="project" value="InterPro"/>
</dbReference>
<name>A0AAU8LPQ5_9BACT</name>
<organism evidence="2">
    <name type="scientific">Candidatus Electrothrix aestuarii</name>
    <dbReference type="NCBI Taxonomy" id="3062594"/>
    <lineage>
        <taxon>Bacteria</taxon>
        <taxon>Pseudomonadati</taxon>
        <taxon>Thermodesulfobacteriota</taxon>
        <taxon>Desulfobulbia</taxon>
        <taxon>Desulfobulbales</taxon>
        <taxon>Desulfobulbaceae</taxon>
        <taxon>Candidatus Electrothrix</taxon>
    </lineage>
</organism>
<evidence type="ECO:0000313" key="2">
    <source>
        <dbReference type="EMBL" id="XCN71475.1"/>
    </source>
</evidence>
<reference evidence="2" key="2">
    <citation type="submission" date="2024-06" db="EMBL/GenBank/DDBJ databases">
        <authorList>
            <person name="Plum-Jensen L.E."/>
            <person name="Schramm A."/>
            <person name="Marshall I.P.G."/>
        </authorList>
    </citation>
    <scope>NUCLEOTIDE SEQUENCE</scope>
    <source>
        <strain evidence="2">Rat1</strain>
    </source>
</reference>
<dbReference type="Gene3D" id="1.50.10.20">
    <property type="match status" value="1"/>
</dbReference>
<dbReference type="Pfam" id="PF05147">
    <property type="entry name" value="LANC_like"/>
    <property type="match status" value="1"/>
</dbReference>
<feature type="binding site" evidence="1">
    <location>
        <position position="242"/>
    </location>
    <ligand>
        <name>Zn(2+)</name>
        <dbReference type="ChEBI" id="CHEBI:29105"/>
    </ligand>
</feature>
<dbReference type="SMART" id="SM01260">
    <property type="entry name" value="LANC_like"/>
    <property type="match status" value="1"/>
</dbReference>
<sequence length="381" mass="42188">MEPVNNKWINSYRSFGAELYSGTAGIALFLARLYAFTNDNLQKRVLEGAVNNSLNGFDNIEGFIRHAFYSGITGIAHSLIDIGEILGNEELIHKSIEGLTTLKNVELDPMGLDVISGSAGAIPALIDIAVRYKRDDILELAVMHGEHLLKHAQKSEKGTSWDTMRVENQKNLTGYSHGVSGIVVALLELYQKVNDKRFHEAALEGLRYERNLFSKEHGNWPDLRIMNPEKPSTEPAYNMAWCHGAPGIGIARLRIYFLLDKDPEVKKELESAIQTTITPLQYPVSQGQGNYSLCHGNCGNAELMLLSDDLLGKRPELRQVAEAVGLNGINQRGNQDLPWECGVMNAGEAPNLLLGIAGIGYYYLRLYDSKKVPSILIVLPN</sequence>
<dbReference type="PANTHER" id="PTHR12736:SF7">
    <property type="entry name" value="LANC-LIKE PROTEIN 3"/>
    <property type="match status" value="1"/>
</dbReference>
<evidence type="ECO:0000256" key="1">
    <source>
        <dbReference type="PIRSR" id="PIRSR607822-1"/>
    </source>
</evidence>